<reference evidence="2 3" key="1">
    <citation type="submission" date="2018-08" db="EMBL/GenBank/DDBJ databases">
        <title>Recombination of ecologically and evolutionarily significant loci maintains genetic cohesion in the Pseudomonas syringae species complex.</title>
        <authorList>
            <person name="Dillon M."/>
            <person name="Thakur S."/>
            <person name="Almeida R.N.D."/>
            <person name="Weir B.S."/>
            <person name="Guttman D.S."/>
        </authorList>
    </citation>
    <scope>NUCLEOTIDE SEQUENCE [LARGE SCALE GENOMIC DNA]</scope>
    <source>
        <strain evidence="2 3">ICMP 19473</strain>
    </source>
</reference>
<dbReference type="OrthoDB" id="6818105at2"/>
<dbReference type="AlphaFoldDB" id="A0A3M5PK23"/>
<dbReference type="EMBL" id="RBTP01000012">
    <property type="protein sequence ID" value="RMT84386.1"/>
    <property type="molecule type" value="Genomic_DNA"/>
</dbReference>
<dbReference type="Proteomes" id="UP000273854">
    <property type="component" value="Unassembled WGS sequence"/>
</dbReference>
<dbReference type="RefSeq" id="WP_122206743.1">
    <property type="nucleotide sequence ID" value="NZ_JAAMQQ010000001.1"/>
</dbReference>
<name>A0A3M5PK23_PSEVI</name>
<sequence length="303" mass="32394">MKRPLIAACALALFTLAGCAQKPAPPAGFKSQDAVTYVQAHGVKVDLQLPQTFVSASTVIDPEAAKKAASSSYTLVSSSGAGAGIAGVLVASLINTQMGSGSLQRDAENAAIKESQPLANLMAGVQLQDRLQQRFQQASLAAGIKQGTGPVSARLVVEPKLMLTADRGSFVLINQVQVQDIAGSALYRMRIEVTSQPIRRCGKRCIDDGTLDLPQVTAALDECIDESMRLLAADMTLPDPPAAAQETLRYVLDGQRVVERGYQLVSSGNYWRYRNLYGAVKAVPVPFEDALTQEELKRVYGSR</sequence>
<keyword evidence="1" id="KW-0732">Signal</keyword>
<gene>
    <name evidence="2" type="ORF">ALP40_02211</name>
</gene>
<evidence type="ECO:0000256" key="1">
    <source>
        <dbReference type="SAM" id="SignalP"/>
    </source>
</evidence>
<protein>
    <recommendedName>
        <fullName evidence="4">Lipoprotein</fullName>
    </recommendedName>
</protein>
<evidence type="ECO:0000313" key="3">
    <source>
        <dbReference type="Proteomes" id="UP000273854"/>
    </source>
</evidence>
<proteinExistence type="predicted"/>
<organism evidence="2 3">
    <name type="scientific">Pseudomonas viridiflava</name>
    <name type="common">Phytomonas viridiflava</name>
    <dbReference type="NCBI Taxonomy" id="33069"/>
    <lineage>
        <taxon>Bacteria</taxon>
        <taxon>Pseudomonadati</taxon>
        <taxon>Pseudomonadota</taxon>
        <taxon>Gammaproteobacteria</taxon>
        <taxon>Pseudomonadales</taxon>
        <taxon>Pseudomonadaceae</taxon>
        <taxon>Pseudomonas</taxon>
    </lineage>
</organism>
<dbReference type="PROSITE" id="PS51257">
    <property type="entry name" value="PROKAR_LIPOPROTEIN"/>
    <property type="match status" value="1"/>
</dbReference>
<feature type="chain" id="PRO_5018200753" description="Lipoprotein" evidence="1">
    <location>
        <begin position="21"/>
        <end position="303"/>
    </location>
</feature>
<evidence type="ECO:0000313" key="2">
    <source>
        <dbReference type="EMBL" id="RMT84386.1"/>
    </source>
</evidence>
<comment type="caution">
    <text evidence="2">The sequence shown here is derived from an EMBL/GenBank/DDBJ whole genome shotgun (WGS) entry which is preliminary data.</text>
</comment>
<evidence type="ECO:0008006" key="4">
    <source>
        <dbReference type="Google" id="ProtNLM"/>
    </source>
</evidence>
<accession>A0A3M5PK23</accession>
<feature type="signal peptide" evidence="1">
    <location>
        <begin position="1"/>
        <end position="20"/>
    </location>
</feature>